<dbReference type="GO" id="GO:0016791">
    <property type="term" value="F:phosphatase activity"/>
    <property type="evidence" value="ECO:0007669"/>
    <property type="project" value="TreeGrafter"/>
</dbReference>
<name>A0AAD1H5F3_MYCXE</name>
<dbReference type="SUPFAM" id="SSF56784">
    <property type="entry name" value="HAD-like"/>
    <property type="match status" value="1"/>
</dbReference>
<dbReference type="Pfam" id="PF13242">
    <property type="entry name" value="Hydrolase_like"/>
    <property type="match status" value="1"/>
</dbReference>
<evidence type="ECO:0000313" key="1">
    <source>
        <dbReference type="EMBL" id="BBU24570.1"/>
    </source>
</evidence>
<dbReference type="Pfam" id="PF13344">
    <property type="entry name" value="Hydrolase_6"/>
    <property type="match status" value="1"/>
</dbReference>
<dbReference type="Proteomes" id="UP000464624">
    <property type="component" value="Chromosome"/>
</dbReference>
<sequence>MDDRGAGLAVGSRQQVGGAVAAAQRAQAGALRAVYCRSMSVGGVLFDIDGVLVISWQPVDGAADTLRVLAEHRIPRSYLTNTTSRTREQIAAALSDAGMPVAADEVITAAVLTADYVRNTYPGARCFLVNSGQITADMPGIDIVYPGDSAPGTPDVILLGGAGPEFDHLTLSRVYDWMVQGVPVIAMHRSTEWKTADGLRIDTGIYLIGLEEASGRKATAIGKPAPAGFLAAAARLGADPEEMYMVGDDLHNDVLAAQAVGMTGVLVRTGKFRQDTLDRWAADESAPQPDHVIDSVADLPTLLGW</sequence>
<proteinExistence type="predicted"/>
<dbReference type="PANTHER" id="PTHR19288">
    <property type="entry name" value="4-NITROPHENYLPHOSPHATASE-RELATED"/>
    <property type="match status" value="1"/>
</dbReference>
<dbReference type="InterPro" id="IPR006357">
    <property type="entry name" value="HAD-SF_hydro_IIA"/>
</dbReference>
<dbReference type="NCBIfam" id="TIGR01460">
    <property type="entry name" value="HAD-SF-IIA"/>
    <property type="match status" value="1"/>
</dbReference>
<keyword evidence="1" id="KW-0378">Hydrolase</keyword>
<dbReference type="EMBL" id="AP022314">
    <property type="protein sequence ID" value="BBU24570.1"/>
    <property type="molecule type" value="Genomic_DNA"/>
</dbReference>
<dbReference type="InterPro" id="IPR023214">
    <property type="entry name" value="HAD_sf"/>
</dbReference>
<dbReference type="AlphaFoldDB" id="A0AAD1H5F3"/>
<protein>
    <submittedName>
        <fullName evidence="1">Hydrolase</fullName>
    </submittedName>
</protein>
<evidence type="ECO:0000313" key="2">
    <source>
        <dbReference type="Proteomes" id="UP000464624"/>
    </source>
</evidence>
<organism evidence="1 2">
    <name type="scientific">Mycobacterium xenopi</name>
    <dbReference type="NCBI Taxonomy" id="1789"/>
    <lineage>
        <taxon>Bacteria</taxon>
        <taxon>Bacillati</taxon>
        <taxon>Actinomycetota</taxon>
        <taxon>Actinomycetes</taxon>
        <taxon>Mycobacteriales</taxon>
        <taxon>Mycobacteriaceae</taxon>
        <taxon>Mycobacterium</taxon>
    </lineage>
</organism>
<reference evidence="1 2" key="1">
    <citation type="submission" date="2019-12" db="EMBL/GenBank/DDBJ databases">
        <title>Complete genome sequence of Mycolicibacterium xenopi str. JCM15661T.</title>
        <authorList>
            <person name="Yoshida M."/>
            <person name="Fukano H."/>
            <person name="Asakura T."/>
            <person name="Hoshino Y."/>
        </authorList>
    </citation>
    <scope>NUCLEOTIDE SEQUENCE [LARGE SCALE GENOMIC DNA]</scope>
    <source>
        <strain evidence="1 2">JCM 15661T</strain>
    </source>
</reference>
<dbReference type="InterPro" id="IPR036412">
    <property type="entry name" value="HAD-like_sf"/>
</dbReference>
<dbReference type="PANTHER" id="PTHR19288:SF46">
    <property type="entry name" value="HALOACID DEHALOGENASE-LIKE HYDROLASE DOMAIN-CONTAINING PROTEIN 2"/>
    <property type="match status" value="1"/>
</dbReference>
<dbReference type="Gene3D" id="3.40.50.1000">
    <property type="entry name" value="HAD superfamily/HAD-like"/>
    <property type="match status" value="2"/>
</dbReference>
<accession>A0AAD1H5F3</accession>
<dbReference type="GO" id="GO:0005737">
    <property type="term" value="C:cytoplasm"/>
    <property type="evidence" value="ECO:0007669"/>
    <property type="project" value="TreeGrafter"/>
</dbReference>
<dbReference type="KEGG" id="mxe:MYXE_43600"/>
<gene>
    <name evidence="1" type="ORF">MYXE_43600</name>
</gene>